<dbReference type="EMBL" id="MU266337">
    <property type="protein sequence ID" value="KAH7929859.1"/>
    <property type="molecule type" value="Genomic_DNA"/>
</dbReference>
<organism evidence="1 2">
    <name type="scientific">Leucogyrophana mollusca</name>
    <dbReference type="NCBI Taxonomy" id="85980"/>
    <lineage>
        <taxon>Eukaryota</taxon>
        <taxon>Fungi</taxon>
        <taxon>Dikarya</taxon>
        <taxon>Basidiomycota</taxon>
        <taxon>Agaricomycotina</taxon>
        <taxon>Agaricomycetes</taxon>
        <taxon>Agaricomycetidae</taxon>
        <taxon>Boletales</taxon>
        <taxon>Boletales incertae sedis</taxon>
        <taxon>Leucogyrophana</taxon>
    </lineage>
</organism>
<accession>A0ACB8BVY2</accession>
<proteinExistence type="predicted"/>
<protein>
    <submittedName>
        <fullName evidence="1">Uncharacterized protein</fullName>
    </submittedName>
</protein>
<gene>
    <name evidence="1" type="ORF">BV22DRAFT_1029051</name>
</gene>
<keyword evidence="2" id="KW-1185">Reference proteome</keyword>
<name>A0ACB8BVY2_9AGAM</name>
<dbReference type="Proteomes" id="UP000790709">
    <property type="component" value="Unassembled WGS sequence"/>
</dbReference>
<sequence>MSHMDDAAIQEVASSFPYLQTIGLGTRYCWTEPLKITLNGLIALLAHCSHLREVSLAMDATILDPITFQKPGGGVVNTAITVLSVGCSSIDDPTGVAVVLSAVLPSLKKVTVEAAIHAGPDRDARKEKWEDVIERLGSLAMVRGQERQQAVLEFRSQQQ</sequence>
<reference evidence="1" key="1">
    <citation type="journal article" date="2021" name="New Phytol.">
        <title>Evolutionary innovations through gain and loss of genes in the ectomycorrhizal Boletales.</title>
        <authorList>
            <person name="Wu G."/>
            <person name="Miyauchi S."/>
            <person name="Morin E."/>
            <person name="Kuo A."/>
            <person name="Drula E."/>
            <person name="Varga T."/>
            <person name="Kohler A."/>
            <person name="Feng B."/>
            <person name="Cao Y."/>
            <person name="Lipzen A."/>
            <person name="Daum C."/>
            <person name="Hundley H."/>
            <person name="Pangilinan J."/>
            <person name="Johnson J."/>
            <person name="Barry K."/>
            <person name="LaButti K."/>
            <person name="Ng V."/>
            <person name="Ahrendt S."/>
            <person name="Min B."/>
            <person name="Choi I.G."/>
            <person name="Park H."/>
            <person name="Plett J.M."/>
            <person name="Magnuson J."/>
            <person name="Spatafora J.W."/>
            <person name="Nagy L.G."/>
            <person name="Henrissat B."/>
            <person name="Grigoriev I.V."/>
            <person name="Yang Z.L."/>
            <person name="Xu J."/>
            <person name="Martin F.M."/>
        </authorList>
    </citation>
    <scope>NUCLEOTIDE SEQUENCE</scope>
    <source>
        <strain evidence="1">KUC20120723A-06</strain>
    </source>
</reference>
<evidence type="ECO:0000313" key="1">
    <source>
        <dbReference type="EMBL" id="KAH7929859.1"/>
    </source>
</evidence>
<comment type="caution">
    <text evidence="1">The sequence shown here is derived from an EMBL/GenBank/DDBJ whole genome shotgun (WGS) entry which is preliminary data.</text>
</comment>
<evidence type="ECO:0000313" key="2">
    <source>
        <dbReference type="Proteomes" id="UP000790709"/>
    </source>
</evidence>